<comment type="subcellular location">
    <subcellularLocation>
        <location evidence="1">Membrane</location>
    </subcellularLocation>
</comment>
<keyword evidence="3 6" id="KW-1133">Transmembrane helix</keyword>
<keyword evidence="2 6" id="KW-0812">Transmembrane</keyword>
<gene>
    <name evidence="8" type="ORF">FLP10_06360</name>
</gene>
<evidence type="ECO:0000256" key="5">
    <source>
        <dbReference type="NCBIfam" id="TIGR02228"/>
    </source>
</evidence>
<evidence type="ECO:0000313" key="8">
    <source>
        <dbReference type="EMBL" id="QEO14088.1"/>
    </source>
</evidence>
<dbReference type="EMBL" id="CP043505">
    <property type="protein sequence ID" value="QEO14088.1"/>
    <property type="molecule type" value="Genomic_DNA"/>
</dbReference>
<evidence type="ECO:0000256" key="4">
    <source>
        <dbReference type="ARBA" id="ARBA00023136"/>
    </source>
</evidence>
<dbReference type="GO" id="GO:0006465">
    <property type="term" value="P:signal peptide processing"/>
    <property type="evidence" value="ECO:0007669"/>
    <property type="project" value="UniProtKB-UniRule"/>
</dbReference>
<evidence type="ECO:0000256" key="1">
    <source>
        <dbReference type="ARBA" id="ARBA00004370"/>
    </source>
</evidence>
<protein>
    <recommendedName>
        <fullName evidence="5">Signal peptidase I</fullName>
        <ecNumber evidence="5">3.4.21.89</ecNumber>
    </recommendedName>
</protein>
<evidence type="ECO:0000259" key="7">
    <source>
        <dbReference type="Pfam" id="PF10502"/>
    </source>
</evidence>
<keyword evidence="8" id="KW-0378">Hydrolase</keyword>
<dbReference type="SUPFAM" id="SSF51306">
    <property type="entry name" value="LexA/Signal peptidase"/>
    <property type="match status" value="1"/>
</dbReference>
<dbReference type="InterPro" id="IPR001733">
    <property type="entry name" value="Peptidase_S26B"/>
</dbReference>
<evidence type="ECO:0000256" key="2">
    <source>
        <dbReference type="ARBA" id="ARBA00022692"/>
    </source>
</evidence>
<dbReference type="GO" id="GO:0016020">
    <property type="term" value="C:membrane"/>
    <property type="evidence" value="ECO:0007669"/>
    <property type="project" value="UniProtKB-SubCell"/>
</dbReference>
<keyword evidence="9" id="KW-1185">Reference proteome</keyword>
<dbReference type="InterPro" id="IPR036286">
    <property type="entry name" value="LexA/Signal_pep-like_sf"/>
</dbReference>
<dbReference type="GO" id="GO:0009003">
    <property type="term" value="F:signal peptidase activity"/>
    <property type="evidence" value="ECO:0007669"/>
    <property type="project" value="UniProtKB-EC"/>
</dbReference>
<feature type="transmembrane region" description="Helical" evidence="6">
    <location>
        <begin position="12"/>
        <end position="45"/>
    </location>
</feature>
<feature type="transmembrane region" description="Helical" evidence="6">
    <location>
        <begin position="152"/>
        <end position="170"/>
    </location>
</feature>
<proteinExistence type="predicted"/>
<reference evidence="8 9" key="1">
    <citation type="submission" date="2019-09" db="EMBL/GenBank/DDBJ databases">
        <title>Genome sequencing of strain KACC 19306.</title>
        <authorList>
            <person name="Heo J."/>
            <person name="Kim S.-J."/>
            <person name="Kim J.-S."/>
            <person name="Hong S.-B."/>
            <person name="Kwon S.-W."/>
        </authorList>
    </citation>
    <scope>NUCLEOTIDE SEQUENCE [LARGE SCALE GENOMIC DNA]</scope>
    <source>
        <strain evidence="8 9">KACC 19306</strain>
    </source>
</reference>
<dbReference type="NCBIfam" id="TIGR02228">
    <property type="entry name" value="sigpep_I_arch"/>
    <property type="match status" value="1"/>
</dbReference>
<keyword evidence="4 6" id="KW-0472">Membrane</keyword>
<dbReference type="PANTHER" id="PTHR10806">
    <property type="entry name" value="SIGNAL PEPTIDASE COMPLEX CATALYTIC SUBUNIT SEC11"/>
    <property type="match status" value="1"/>
</dbReference>
<dbReference type="Proteomes" id="UP000324678">
    <property type="component" value="Chromosome"/>
</dbReference>
<evidence type="ECO:0000313" key="9">
    <source>
        <dbReference type="Proteomes" id="UP000324678"/>
    </source>
</evidence>
<dbReference type="CDD" id="cd06530">
    <property type="entry name" value="S26_SPase_I"/>
    <property type="match status" value="1"/>
</dbReference>
<evidence type="ECO:0000256" key="3">
    <source>
        <dbReference type="ARBA" id="ARBA00022989"/>
    </source>
</evidence>
<dbReference type="EC" id="3.4.21.89" evidence="5"/>
<dbReference type="KEGG" id="ail:FLP10_06360"/>
<dbReference type="InterPro" id="IPR019533">
    <property type="entry name" value="Peptidase_S26"/>
</dbReference>
<feature type="domain" description="Peptidase S26" evidence="7">
    <location>
        <begin position="24"/>
        <end position="83"/>
    </location>
</feature>
<dbReference type="Pfam" id="PF10502">
    <property type="entry name" value="Peptidase_S26"/>
    <property type="match status" value="1"/>
</dbReference>
<dbReference type="GO" id="GO:0004252">
    <property type="term" value="F:serine-type endopeptidase activity"/>
    <property type="evidence" value="ECO:0007669"/>
    <property type="project" value="UniProtKB-UniRule"/>
</dbReference>
<organism evidence="8 9">
    <name type="scientific">Agromyces intestinalis</name>
    <dbReference type="NCBI Taxonomy" id="2592652"/>
    <lineage>
        <taxon>Bacteria</taxon>
        <taxon>Bacillati</taxon>
        <taxon>Actinomycetota</taxon>
        <taxon>Actinomycetes</taxon>
        <taxon>Micrococcales</taxon>
        <taxon>Microbacteriaceae</taxon>
        <taxon>Agromyces</taxon>
    </lineage>
</organism>
<evidence type="ECO:0000256" key="6">
    <source>
        <dbReference type="SAM" id="Phobius"/>
    </source>
</evidence>
<name>A0A5C1YEI2_9MICO</name>
<dbReference type="OrthoDB" id="3178064at2"/>
<dbReference type="AlphaFoldDB" id="A0A5C1YEI2"/>
<dbReference type="RefSeq" id="WP_149160110.1">
    <property type="nucleotide sequence ID" value="NZ_CP043505.1"/>
</dbReference>
<sequence length="187" mass="19724">MEASGGGVGRAIALGVSWALLAFVTLVAALVIVVPAVTGSAAYTILTSSMAPSLPPGTLVIVKPVDPDELRIGDVITYQLESGASTVVTHRIEQIRSPNLPGGERSFITRGDANGVADAEPVRAVQVRGTVWYAVPWVGWVNNVISGERRAILIPIAAVALFGYGAWMLISHVRDRRRSAIAERGDT</sequence>
<dbReference type="PANTHER" id="PTHR10806:SF6">
    <property type="entry name" value="SIGNAL PEPTIDASE COMPLEX CATALYTIC SUBUNIT SEC11"/>
    <property type="match status" value="1"/>
</dbReference>
<accession>A0A5C1YEI2</accession>